<keyword evidence="2" id="KW-0804">Transcription</keyword>
<organism evidence="3 4">
    <name type="scientific">Candidatus Raymondbacteria bacterium RIFOXYD12_FULL_49_13</name>
    <dbReference type="NCBI Taxonomy" id="1817890"/>
    <lineage>
        <taxon>Bacteria</taxon>
        <taxon>Raymondiibacteriota</taxon>
    </lineage>
</organism>
<name>A0A1F7F470_UNCRA</name>
<dbReference type="GO" id="GO:0003899">
    <property type="term" value="F:DNA-directed RNA polymerase activity"/>
    <property type="evidence" value="ECO:0007669"/>
    <property type="project" value="InterPro"/>
</dbReference>
<proteinExistence type="predicted"/>
<protein>
    <recommendedName>
        <fullName evidence="5">DNA-directed RNA polymerase</fullName>
    </recommendedName>
</protein>
<evidence type="ECO:0000313" key="4">
    <source>
        <dbReference type="Proteomes" id="UP000179243"/>
    </source>
</evidence>
<comment type="caution">
    <text evidence="3">The sequence shown here is derived from an EMBL/GenBank/DDBJ whole genome shotgun (WGS) entry which is preliminary data.</text>
</comment>
<dbReference type="EMBL" id="MFYX01000125">
    <property type="protein sequence ID" value="OGK01449.1"/>
    <property type="molecule type" value="Genomic_DNA"/>
</dbReference>
<accession>A0A1F7F470</accession>
<reference evidence="3 4" key="1">
    <citation type="journal article" date="2016" name="Nat. Commun.">
        <title>Thousands of microbial genomes shed light on interconnected biogeochemical processes in an aquifer system.</title>
        <authorList>
            <person name="Anantharaman K."/>
            <person name="Brown C.T."/>
            <person name="Hug L.A."/>
            <person name="Sharon I."/>
            <person name="Castelle C.J."/>
            <person name="Probst A.J."/>
            <person name="Thomas B.C."/>
            <person name="Singh A."/>
            <person name="Wilkins M.J."/>
            <person name="Karaoz U."/>
            <person name="Brodie E.L."/>
            <person name="Williams K.H."/>
            <person name="Hubbard S.S."/>
            <person name="Banfield J.F."/>
        </authorList>
    </citation>
    <scope>NUCLEOTIDE SEQUENCE [LARGE SCALE GENOMIC DNA]</scope>
</reference>
<sequence>MQKRNFGEELDKNDHNYFELVNVASQAARFINDQIKTDNVELKTKVTTEAMAKVFDGRVVTIKNDEHA</sequence>
<dbReference type="AlphaFoldDB" id="A0A1F7F470"/>
<dbReference type="GO" id="GO:0003677">
    <property type="term" value="F:DNA binding"/>
    <property type="evidence" value="ECO:0007669"/>
    <property type="project" value="InterPro"/>
</dbReference>
<dbReference type="Proteomes" id="UP000179243">
    <property type="component" value="Unassembled WGS sequence"/>
</dbReference>
<evidence type="ECO:0000256" key="1">
    <source>
        <dbReference type="ARBA" id="ARBA00022478"/>
    </source>
</evidence>
<dbReference type="SUPFAM" id="SSF63562">
    <property type="entry name" value="RPB6/omega subunit-like"/>
    <property type="match status" value="1"/>
</dbReference>
<evidence type="ECO:0008006" key="5">
    <source>
        <dbReference type="Google" id="ProtNLM"/>
    </source>
</evidence>
<keyword evidence="1" id="KW-0240">DNA-directed RNA polymerase</keyword>
<dbReference type="InterPro" id="IPR036161">
    <property type="entry name" value="RPB6/omega-like_sf"/>
</dbReference>
<evidence type="ECO:0000313" key="3">
    <source>
        <dbReference type="EMBL" id="OGK01449.1"/>
    </source>
</evidence>
<dbReference type="GO" id="GO:0006351">
    <property type="term" value="P:DNA-templated transcription"/>
    <property type="evidence" value="ECO:0007669"/>
    <property type="project" value="InterPro"/>
</dbReference>
<evidence type="ECO:0000256" key="2">
    <source>
        <dbReference type="ARBA" id="ARBA00023163"/>
    </source>
</evidence>
<dbReference type="GO" id="GO:0000428">
    <property type="term" value="C:DNA-directed RNA polymerase complex"/>
    <property type="evidence" value="ECO:0007669"/>
    <property type="project" value="UniProtKB-KW"/>
</dbReference>
<gene>
    <name evidence="3" type="ORF">A2519_19170</name>
</gene>